<protein>
    <submittedName>
        <fullName evidence="3">Uncharacterized protein</fullName>
    </submittedName>
</protein>
<sequence>MDFLSTSARILFTVILLGLTIWWLTILAGYIGAAPVKDDKGNTVFDAFQRGKDILIAILPVLSGALGYWFGSSGREKADQRAQESQTTAQEARGKSEALLAAATPEVLKAAKEFNPAAFKAQPPATGPAATPLSPAPPGPTPTDDAGPTEPQ</sequence>
<keyword evidence="2" id="KW-1133">Transmembrane helix</keyword>
<dbReference type="RefSeq" id="WP_305996213.1">
    <property type="nucleotide sequence ID" value="NZ_JAVALS010000004.1"/>
</dbReference>
<accession>A0ABT9IPP9</accession>
<evidence type="ECO:0000313" key="4">
    <source>
        <dbReference type="Proteomes" id="UP001232725"/>
    </source>
</evidence>
<feature type="compositionally biased region" description="Low complexity" evidence="1">
    <location>
        <begin position="142"/>
        <end position="152"/>
    </location>
</feature>
<comment type="caution">
    <text evidence="3">The sequence shown here is derived from an EMBL/GenBank/DDBJ whole genome shotgun (WGS) entry which is preliminary data.</text>
</comment>
<proteinExistence type="predicted"/>
<feature type="transmembrane region" description="Helical" evidence="2">
    <location>
        <begin position="54"/>
        <end position="71"/>
    </location>
</feature>
<dbReference type="Proteomes" id="UP001232725">
    <property type="component" value="Unassembled WGS sequence"/>
</dbReference>
<feature type="region of interest" description="Disordered" evidence="1">
    <location>
        <begin position="114"/>
        <end position="152"/>
    </location>
</feature>
<organism evidence="3 4">
    <name type="scientific">Arthrobacter horti</name>
    <dbReference type="NCBI Taxonomy" id="3068273"/>
    <lineage>
        <taxon>Bacteria</taxon>
        <taxon>Bacillati</taxon>
        <taxon>Actinomycetota</taxon>
        <taxon>Actinomycetes</taxon>
        <taxon>Micrococcales</taxon>
        <taxon>Micrococcaceae</taxon>
        <taxon>Arthrobacter</taxon>
    </lineage>
</organism>
<evidence type="ECO:0000313" key="3">
    <source>
        <dbReference type="EMBL" id="MDP5227164.1"/>
    </source>
</evidence>
<keyword evidence="2" id="KW-0472">Membrane</keyword>
<keyword evidence="2" id="KW-0812">Transmembrane</keyword>
<evidence type="ECO:0000256" key="2">
    <source>
        <dbReference type="SAM" id="Phobius"/>
    </source>
</evidence>
<feature type="transmembrane region" description="Helical" evidence="2">
    <location>
        <begin position="12"/>
        <end position="34"/>
    </location>
</feature>
<gene>
    <name evidence="3" type="ORF">Q9R02_08375</name>
</gene>
<name>A0ABT9IPP9_9MICC</name>
<dbReference type="EMBL" id="JAVALS010000004">
    <property type="protein sequence ID" value="MDP5227164.1"/>
    <property type="molecule type" value="Genomic_DNA"/>
</dbReference>
<reference evidence="3 4" key="1">
    <citation type="submission" date="2023-08" db="EMBL/GenBank/DDBJ databases">
        <title>Arthrobacter horti sp. nov., isolated from forest soil.</title>
        <authorList>
            <person name="Park M."/>
        </authorList>
    </citation>
    <scope>NUCLEOTIDE SEQUENCE [LARGE SCALE GENOMIC DNA]</scope>
    <source>
        <strain evidence="3 4">YJM1</strain>
    </source>
</reference>
<feature type="compositionally biased region" description="Low complexity" evidence="1">
    <location>
        <begin position="123"/>
        <end position="133"/>
    </location>
</feature>
<evidence type="ECO:0000256" key="1">
    <source>
        <dbReference type="SAM" id="MobiDB-lite"/>
    </source>
</evidence>
<keyword evidence="4" id="KW-1185">Reference proteome</keyword>
<feature type="region of interest" description="Disordered" evidence="1">
    <location>
        <begin position="76"/>
        <end position="95"/>
    </location>
</feature>